<sequence>MKILWLMGICACLVFAEGRLTCIMQDMEYAMSLIEKGILYSNQVWLDEGLQKFKILNKELRQVDPNTYLEASQRRDTNVVSGIINRQVENIEVLEKFFKNNEIAKGAAVYGRILAGCVSCHNLIRTTPL</sequence>
<evidence type="ECO:0000313" key="5">
    <source>
        <dbReference type="EMBL" id="XAM18097.1"/>
    </source>
</evidence>
<proteinExistence type="predicted"/>
<name>A0ABZ3F4J4_9HELI</name>
<evidence type="ECO:0000256" key="2">
    <source>
        <dbReference type="ARBA" id="ARBA00023004"/>
    </source>
</evidence>
<evidence type="ECO:0000256" key="1">
    <source>
        <dbReference type="ARBA" id="ARBA00022723"/>
    </source>
</evidence>
<feature type="domain" description="Cytochrome c" evidence="4">
    <location>
        <begin position="101"/>
        <end position="129"/>
    </location>
</feature>
<dbReference type="PROSITE" id="PS51007">
    <property type="entry name" value="CYTC"/>
    <property type="match status" value="1"/>
</dbReference>
<gene>
    <name evidence="5" type="ORF">V3I05_10510</name>
</gene>
<keyword evidence="6" id="KW-1185">Reference proteome</keyword>
<dbReference type="Proteomes" id="UP001434737">
    <property type="component" value="Chromosome"/>
</dbReference>
<protein>
    <recommendedName>
        <fullName evidence="4">Cytochrome c domain-containing protein</fullName>
    </recommendedName>
</protein>
<evidence type="ECO:0000256" key="3">
    <source>
        <dbReference type="PROSITE-ProRule" id="PRU00433"/>
    </source>
</evidence>
<evidence type="ECO:0000313" key="6">
    <source>
        <dbReference type="Proteomes" id="UP001434737"/>
    </source>
</evidence>
<organism evidence="5 6">
    <name type="scientific">Helicobacter mastomyrinus</name>
    <dbReference type="NCBI Taxonomy" id="287948"/>
    <lineage>
        <taxon>Bacteria</taxon>
        <taxon>Pseudomonadati</taxon>
        <taxon>Campylobacterota</taxon>
        <taxon>Epsilonproteobacteria</taxon>
        <taxon>Campylobacterales</taxon>
        <taxon>Helicobacteraceae</taxon>
        <taxon>Helicobacter</taxon>
    </lineage>
</organism>
<dbReference type="EMBL" id="CP145316">
    <property type="protein sequence ID" value="XAM18097.1"/>
    <property type="molecule type" value="Genomic_DNA"/>
</dbReference>
<dbReference type="InterPro" id="IPR009056">
    <property type="entry name" value="Cyt_c-like_dom"/>
</dbReference>
<reference evidence="5 6" key="1">
    <citation type="submission" date="2024-02" db="EMBL/GenBank/DDBJ databases">
        <title>Genome and pathogenicity analysis of Helicobacter mastomyrinus isolated from mice.</title>
        <authorList>
            <person name="Zhu L."/>
        </authorList>
    </citation>
    <scope>NUCLEOTIDE SEQUENCE [LARGE SCALE GENOMIC DNA]</scope>
    <source>
        <strain evidence="5 6">Hm-17</strain>
    </source>
</reference>
<keyword evidence="1 3" id="KW-0479">Metal-binding</keyword>
<evidence type="ECO:0000259" key="4">
    <source>
        <dbReference type="PROSITE" id="PS51007"/>
    </source>
</evidence>
<dbReference type="RefSeq" id="WP_343353586.1">
    <property type="nucleotide sequence ID" value="NZ_CP145316.1"/>
</dbReference>
<accession>A0ABZ3F4J4</accession>
<keyword evidence="3" id="KW-0349">Heme</keyword>
<keyword evidence="2 3" id="KW-0408">Iron</keyword>